<name>A0A447CRZ2_9BRAD</name>
<dbReference type="SUPFAM" id="SSF53756">
    <property type="entry name" value="UDP-Glycosyltransferase/glycogen phosphorylase"/>
    <property type="match status" value="1"/>
</dbReference>
<evidence type="ECO:0008006" key="3">
    <source>
        <dbReference type="Google" id="ProtNLM"/>
    </source>
</evidence>
<dbReference type="EMBL" id="UWOC01000099">
    <property type="protein sequence ID" value="VCU08012.1"/>
    <property type="molecule type" value="Genomic_DNA"/>
</dbReference>
<dbReference type="Gene3D" id="3.40.50.2000">
    <property type="entry name" value="Glycogen Phosphorylase B"/>
    <property type="match status" value="1"/>
</dbReference>
<dbReference type="AlphaFoldDB" id="A0A447CRZ2"/>
<sequence length="468" mass="51584">MFLIRKYRKFRASYHNFRVTIRGSRFDDLRNYIDHRLADLKRRDDSQATAHSVARLEGASRHPDGAVAVISCMPPAETGIATCTLLTFRTAAYPVDIFAAYGSIADYLLGVSDPRLCDGPLRLFELGSLPVAHGRVGYRAEVLVIGNSDHNVPLMMQLRQARRFPTAMPLIVHIHDACLLNLCKRVMEAEGRDFRRALCTHYGLDPVRSFDFDRLLADGIHGLRPLFADLGVDAIVVNSQAAAEMVASELPDVPLHVLFHPFLPVSRRAPNVPAAGSLRIGSFGVAGGAKRTDLVVDAFRILRRDEPDARLVLAGFDMAAYAAAHGLRPQDGFEIHDSPTDAAFDALLQSVDVAVQLRLRSLGESSGPISRLLQIGKPVILSNIGSFADYRDVARAVDEPLEPADLARIILEERTMSRDRQVRLDAFRKAHAPDLFCRRLGEVIDGVTRSRDQDVGSVADLTGRKASR</sequence>
<proteinExistence type="predicted"/>
<keyword evidence="2" id="KW-1185">Reference proteome</keyword>
<reference evidence="2" key="1">
    <citation type="submission" date="2018-10" db="EMBL/GenBank/DDBJ databases">
        <authorList>
            <person name="Peiro R."/>
            <person name="Begona"/>
            <person name="Cbmso G."/>
            <person name="Lopez M."/>
            <person name="Gonzalez S."/>
            <person name="Sacristan E."/>
            <person name="Castillo E."/>
        </authorList>
    </citation>
    <scope>NUCLEOTIDE SEQUENCE [LARGE SCALE GENOMIC DNA]</scope>
</reference>
<evidence type="ECO:0000313" key="2">
    <source>
        <dbReference type="Proteomes" id="UP000289200"/>
    </source>
</evidence>
<organism evidence="1 2">
    <name type="scientific">Rhodoplanes serenus</name>
    <dbReference type="NCBI Taxonomy" id="200615"/>
    <lineage>
        <taxon>Bacteria</taxon>
        <taxon>Pseudomonadati</taxon>
        <taxon>Pseudomonadota</taxon>
        <taxon>Alphaproteobacteria</taxon>
        <taxon>Hyphomicrobiales</taxon>
        <taxon>Nitrobacteraceae</taxon>
        <taxon>Rhodoplanes</taxon>
    </lineage>
</organism>
<evidence type="ECO:0000313" key="1">
    <source>
        <dbReference type="EMBL" id="VCU08012.1"/>
    </source>
</evidence>
<gene>
    <name evidence="1" type="ORF">RHODGE_RHODGE_01148</name>
</gene>
<dbReference type="Proteomes" id="UP000289200">
    <property type="component" value="Unassembled WGS sequence"/>
</dbReference>
<protein>
    <recommendedName>
        <fullName evidence="3">Glycosyltransferase subfamily 4-like N-terminal domain-containing protein</fullName>
    </recommendedName>
</protein>
<comment type="caution">
    <text evidence="1">The sequence shown here is derived from an EMBL/GenBank/DDBJ whole genome shotgun (WGS) entry which is preliminary data.</text>
</comment>
<accession>A0A447CRZ2</accession>